<dbReference type="Proteomes" id="UP000182827">
    <property type="component" value="Unassembled WGS sequence"/>
</dbReference>
<accession>A0A1I6VNP0</accession>
<feature type="region of interest" description="Disordered" evidence="1">
    <location>
        <begin position="134"/>
        <end position="168"/>
    </location>
</feature>
<organism evidence="2 3">
    <name type="scientific">Acinetobacter bohemicus</name>
    <dbReference type="NCBI Taxonomy" id="1435036"/>
    <lineage>
        <taxon>Bacteria</taxon>
        <taxon>Pseudomonadati</taxon>
        <taxon>Pseudomonadota</taxon>
        <taxon>Gammaproteobacteria</taxon>
        <taxon>Moraxellales</taxon>
        <taxon>Moraxellaceae</taxon>
        <taxon>Acinetobacter</taxon>
    </lineage>
</organism>
<gene>
    <name evidence="2" type="ORF">SAMN05444586_102944</name>
</gene>
<evidence type="ECO:0000256" key="1">
    <source>
        <dbReference type="SAM" id="MobiDB-lite"/>
    </source>
</evidence>
<sequence length="168" mass="19535">MSIKLFKNVVITCLFISPITHIYGETLEEYQARHLNQLNEFRARNLEQMRQNDLRNKAIQEKNNAEYERLNRANQQKSNTAQKQQLPTQQQIDKLENLMSSDNAKNAVNYIDNLESDTYTQNQAEEVEMNGFDKNLYPQKDNGFEYKSGNGGGVNEQELFPLNLGRQN</sequence>
<keyword evidence="3" id="KW-1185">Reference proteome</keyword>
<evidence type="ECO:0000313" key="2">
    <source>
        <dbReference type="EMBL" id="SFT15221.1"/>
    </source>
</evidence>
<dbReference type="EMBL" id="FOZU01000029">
    <property type="protein sequence ID" value="SFT15221.1"/>
    <property type="molecule type" value="Genomic_DNA"/>
</dbReference>
<protein>
    <submittedName>
        <fullName evidence="2">Uncharacterized protein</fullName>
    </submittedName>
</protein>
<evidence type="ECO:0000313" key="3">
    <source>
        <dbReference type="Proteomes" id="UP000182827"/>
    </source>
</evidence>
<dbReference type="RefSeq" id="WP_074947371.1">
    <property type="nucleotide sequence ID" value="NZ_FOZU01000029.1"/>
</dbReference>
<proteinExistence type="predicted"/>
<dbReference type="AlphaFoldDB" id="A0A1I6VNP0"/>
<name>A0A1I6VNP0_9GAMM</name>
<reference evidence="3" key="1">
    <citation type="submission" date="2016-10" db="EMBL/GenBank/DDBJ databases">
        <authorList>
            <person name="Varghese N."/>
            <person name="Submissions S."/>
        </authorList>
    </citation>
    <scope>NUCLEOTIDE SEQUENCE [LARGE SCALE GENOMIC DNA]</scope>
    <source>
        <strain evidence="3">ANC 5076</strain>
    </source>
</reference>